<feature type="non-terminal residue" evidence="2">
    <location>
        <position position="1"/>
    </location>
</feature>
<evidence type="ECO:0000256" key="1">
    <source>
        <dbReference type="SAM" id="MobiDB-lite"/>
    </source>
</evidence>
<gene>
    <name evidence="2" type="ORF">SARC_16876</name>
</gene>
<feature type="compositionally biased region" description="Polar residues" evidence="1">
    <location>
        <begin position="90"/>
        <end position="100"/>
    </location>
</feature>
<proteinExistence type="predicted"/>
<protein>
    <submittedName>
        <fullName evidence="2">Uncharacterized protein</fullName>
    </submittedName>
</protein>
<dbReference type="Proteomes" id="UP000054560">
    <property type="component" value="Unassembled WGS sequence"/>
</dbReference>
<evidence type="ECO:0000313" key="3">
    <source>
        <dbReference type="Proteomes" id="UP000054560"/>
    </source>
</evidence>
<dbReference type="RefSeq" id="XP_014144494.1">
    <property type="nucleotide sequence ID" value="XM_014289019.1"/>
</dbReference>
<reference evidence="2 3" key="1">
    <citation type="submission" date="2011-02" db="EMBL/GenBank/DDBJ databases">
        <title>The Genome Sequence of Sphaeroforma arctica JP610.</title>
        <authorList>
            <consortium name="The Broad Institute Genome Sequencing Platform"/>
            <person name="Russ C."/>
            <person name="Cuomo C."/>
            <person name="Young S.K."/>
            <person name="Zeng Q."/>
            <person name="Gargeya S."/>
            <person name="Alvarado L."/>
            <person name="Berlin A."/>
            <person name="Chapman S.B."/>
            <person name="Chen Z."/>
            <person name="Freedman E."/>
            <person name="Gellesch M."/>
            <person name="Goldberg J."/>
            <person name="Griggs A."/>
            <person name="Gujja S."/>
            <person name="Heilman E."/>
            <person name="Heiman D."/>
            <person name="Howarth C."/>
            <person name="Mehta T."/>
            <person name="Neiman D."/>
            <person name="Pearson M."/>
            <person name="Roberts A."/>
            <person name="Saif S."/>
            <person name="Shea T."/>
            <person name="Shenoy N."/>
            <person name="Sisk P."/>
            <person name="Stolte C."/>
            <person name="Sykes S."/>
            <person name="White J."/>
            <person name="Yandava C."/>
            <person name="Burger G."/>
            <person name="Gray M.W."/>
            <person name="Holland P.W.H."/>
            <person name="King N."/>
            <person name="Lang F.B.F."/>
            <person name="Roger A.J."/>
            <person name="Ruiz-Trillo I."/>
            <person name="Haas B."/>
            <person name="Nusbaum C."/>
            <person name="Birren B."/>
        </authorList>
    </citation>
    <scope>NUCLEOTIDE SEQUENCE [LARGE SCALE GENOMIC DNA]</scope>
    <source>
        <strain evidence="2 3">JP610</strain>
    </source>
</reference>
<organism evidence="2 3">
    <name type="scientific">Sphaeroforma arctica JP610</name>
    <dbReference type="NCBI Taxonomy" id="667725"/>
    <lineage>
        <taxon>Eukaryota</taxon>
        <taxon>Ichthyosporea</taxon>
        <taxon>Ichthyophonida</taxon>
        <taxon>Sphaeroforma</taxon>
    </lineage>
</organism>
<dbReference type="GeneID" id="25917380"/>
<feature type="compositionally biased region" description="Polar residues" evidence="1">
    <location>
        <begin position="117"/>
        <end position="128"/>
    </location>
</feature>
<dbReference type="EMBL" id="KQ250713">
    <property type="protein sequence ID" value="KNC70592.1"/>
    <property type="molecule type" value="Genomic_DNA"/>
</dbReference>
<evidence type="ECO:0000313" key="2">
    <source>
        <dbReference type="EMBL" id="KNC70592.1"/>
    </source>
</evidence>
<accession>A0A0L0F1N6</accession>
<feature type="region of interest" description="Disordered" evidence="1">
    <location>
        <begin position="51"/>
        <end position="148"/>
    </location>
</feature>
<keyword evidence="3" id="KW-1185">Reference proteome</keyword>
<sequence>CLEPAFETSGSITEVRLISVLSGIWRATYIFNHQSDILQQLASEVEANCGPKKQNRAKRSNTIVASDHPPPILTSATAPNVCAQPDGKTSPKSDTTNHTSVHFPHKTHKRVNEHSPTHTPKATRTGRSPSPEMKRRPNALNHQASTASQRSLFTSLDWLTSANQNVGKATVNAAATAQSSNTASPTLSKPAMVEVNVIASNLIVDAGPVET</sequence>
<feature type="non-terminal residue" evidence="2">
    <location>
        <position position="211"/>
    </location>
</feature>
<dbReference type="AlphaFoldDB" id="A0A0L0F1N6"/>
<name>A0A0L0F1N6_9EUKA</name>